<gene>
    <name evidence="1" type="ORF">APZ42_001705</name>
</gene>
<feature type="non-terminal residue" evidence="1">
    <location>
        <position position="1"/>
    </location>
</feature>
<dbReference type="EMBL" id="LRGB01006537">
    <property type="protein sequence ID" value="KZS01591.1"/>
    <property type="molecule type" value="Genomic_DNA"/>
</dbReference>
<proteinExistence type="predicted"/>
<comment type="caution">
    <text evidence="1">The sequence shown here is derived from an EMBL/GenBank/DDBJ whole genome shotgun (WGS) entry which is preliminary data.</text>
</comment>
<organism evidence="1 2">
    <name type="scientific">Daphnia magna</name>
    <dbReference type="NCBI Taxonomy" id="35525"/>
    <lineage>
        <taxon>Eukaryota</taxon>
        <taxon>Metazoa</taxon>
        <taxon>Ecdysozoa</taxon>
        <taxon>Arthropoda</taxon>
        <taxon>Crustacea</taxon>
        <taxon>Branchiopoda</taxon>
        <taxon>Diplostraca</taxon>
        <taxon>Cladocera</taxon>
        <taxon>Anomopoda</taxon>
        <taxon>Daphniidae</taxon>
        <taxon>Daphnia</taxon>
    </lineage>
</organism>
<name>A0A162C703_9CRUS</name>
<evidence type="ECO:0000313" key="2">
    <source>
        <dbReference type="Proteomes" id="UP000076858"/>
    </source>
</evidence>
<dbReference type="AlphaFoldDB" id="A0A162C703"/>
<sequence length="303" mass="34500">LIMATSKCCVGEHVNDLCFSEKYVKHSNYLLLGVESIDSVDVKTILYRANMFHFSTGCLHHQQAFTTQFHLYKKHSMCSNPFGIHKTNSKFPKGTKSATMKMCDAMKEIQSDLHVYPGQKLCPNCYMTFLNVNFNKIPWNPPRCASPKLNDSSELDDCELELNNISYENDTSFDSPSKPLSRSLTVTSALKVTPVILDKKLSKKQRYQVIKRKASQVQEAFLKLHEPIANIVDEVLENTINDQTNSVSPNDCEVLMYELQQRCEKLKEIGDFKGILSLLTLAPVSWTQQRTSHFFDVSISQVK</sequence>
<reference evidence="1 2" key="1">
    <citation type="submission" date="2016-03" db="EMBL/GenBank/DDBJ databases">
        <title>EvidentialGene: Evidence-directed Construction of Genes on Genomes.</title>
        <authorList>
            <person name="Gilbert D.G."/>
            <person name="Choi J.-H."/>
            <person name="Mockaitis K."/>
            <person name="Colbourne J."/>
            <person name="Pfrender M."/>
        </authorList>
    </citation>
    <scope>NUCLEOTIDE SEQUENCE [LARGE SCALE GENOMIC DNA]</scope>
    <source>
        <strain evidence="1 2">Xinb3</strain>
        <tissue evidence="1">Complete organism</tissue>
    </source>
</reference>
<keyword evidence="2" id="KW-1185">Reference proteome</keyword>
<dbReference type="OrthoDB" id="6343597at2759"/>
<protein>
    <submittedName>
        <fullName evidence="1">Cc8L18.2-like protein</fullName>
    </submittedName>
</protein>
<feature type="non-terminal residue" evidence="1">
    <location>
        <position position="303"/>
    </location>
</feature>
<dbReference type="Proteomes" id="UP000076858">
    <property type="component" value="Unassembled WGS sequence"/>
</dbReference>
<accession>A0A162C703</accession>
<evidence type="ECO:0000313" key="1">
    <source>
        <dbReference type="EMBL" id="KZS01591.1"/>
    </source>
</evidence>